<dbReference type="InterPro" id="IPR001878">
    <property type="entry name" value="Znf_CCHC"/>
</dbReference>
<dbReference type="CDD" id="cd09272">
    <property type="entry name" value="RNase_HI_RT_Ty1"/>
    <property type="match status" value="1"/>
</dbReference>
<dbReference type="InterPro" id="IPR043502">
    <property type="entry name" value="DNA/RNA_pol_sf"/>
</dbReference>
<keyword evidence="3" id="KW-0723">Serine/threonine-protein kinase</keyword>
<dbReference type="InterPro" id="IPR013103">
    <property type="entry name" value="RVT_2"/>
</dbReference>
<dbReference type="Pfam" id="PF07714">
    <property type="entry name" value="PK_Tyr_Ser-Thr"/>
    <property type="match status" value="1"/>
</dbReference>
<keyword evidence="5 12" id="KW-0547">Nucleotide-binding</keyword>
<keyword evidence="11" id="KW-0862">Zinc</keyword>
<comment type="caution">
    <text evidence="18">The sequence shown here is derived from an EMBL/GenBank/DDBJ whole genome shotgun (WGS) entry which is preliminary data.</text>
</comment>
<keyword evidence="6" id="KW-0064">Aspartyl protease</keyword>
<dbReference type="InterPro" id="IPR036875">
    <property type="entry name" value="Znf_CCHC_sf"/>
</dbReference>
<sequence length="2021" mass="230418">MGIVSRFSKLSFGYTIFHLLLHRQEPHLSPPPDSTLTQRTRPLPFLCCLTLRYKKTMSSSGVNFESYLIPLEEINRATENFSQQRCIGAGGFGVVYKGELSKRWQNLTVAIKRLDQYNYQGKVEFHNQLEMISKFHHKNIISFIGYCDEHNQQIIVYEYASNGSLDHHLQDPDKRCCITWIQRLKICLGAARGLHYLHSGLGKRVIHGDVKSANILLDGNLVAKIGDFGLSKVGSRIQRDTQLYTRVAGTQYYLDPTYYESGILRKESDVYSFGVVLFEILSGMLVYLQRSFRDAKQPSLMNYTRKYSQELEKLIDPHIRDQIYSRSFHIFSQIAYQCISLDLKERPTMEMVIQRIEEALHIQVWEKPTFGIRAYLVVCMPKFQSREEMTNSGSSGNNGNGEKDGQITLHYPMLTRSNYGAWAIKMRVFMLAQGVWDAVEPRTANTLVESKKDNMALAAIYQGIPEDLLMVLAEKKTAKEAWQALKTMFMGADRVKSARIQTLKVEFEALTMKEAESVDDFAGKITNIVSTMRTLGETIQESYVVKKLLRAVPSKFLQIASTLEQFGNLEEMSVEEVIGRLKAHEERMKGFGDSDDRKLLLTHQEWSERSRKNRDNDSKPKSNRGGFNGSRGRGRGRNRGGGRGGRGRVDYNTQKNANSHGSSTFDKSKEQCYRCQEYGHYAAECKNPRKERSHENNLIQEDNEPALLLSSIYEREETGEVFLNEENLKPELKTKGACFNQSKIWYLDCGASNHMTGDKSKFKTLNESIHGHVKFGNDSKVRIDGKGSIVFRCKDGGSRKLDNVYYIPDLCSNIISLGQLAEGGDEIRIKDPFLWVHDPFGKLLMKVRRSSNRLYKIELQEISAVCLNVEFNESIWLWHKRLGHTNFNSMKQMVDKGMVTGVPKIKIPSSPCEGCLVGKQTRNSFPAQTSFRAKKKLELVHSDLCGPVSPPTPSGSRYFMLIVDDFSRVMWVYLMKTKDEALETFKNFKKKVETETGERVKMLRTDRGGEFLSNEFTRYCKEIGIERQYTSPYSPQQNGVVERRNRTVLEMVRCNLKTMTMPDSLWGEAVSHSVYVLNRVQTKALKNSTPYEAWTGRKPNIDHLRVFGCVAHMKVTKGYLKKLEDRSKSLVHLGVEKGSKAYRLLDPDTGKMYVSRDVVFEENRAWNWKESARIRATPEMSFTVEGLNLDDDFFDDEDSWGEWIPDTPDQEVNPPPISEDRVNFDQSNNLGHPDESQMDTPINSPAIPNSPIYQNSPTITASSSTGGGAPKRYRLLTDLYEATEEIHIPPEELLLCHSDGEPTSYKEACTQKEWRDAMEAELDAIERNNTWRLVDLPWNRKAIGLKWVFKVKRDPTGKIVKHKARLVAKGYVQKQGIDYGDVFAPVARIETIRLILALAASNGWKVHHLDVKSAFLNGDLEEEVYVSQPEGFQKKDETHKVLKLSKALYGLKQAPRAWNACLDRYLKNLGFRRCPQEYSVYTRKKNGNVLIVGVYVDDLLVTGSSIEEVKKFKMEMNAKFEMSDLGLLTYYLGMEVSQQKHCITLKQEAYARKLLEKTRMFDCNSTRCPMEHRLSLTKEGDGDLVNPTEYRSLVGGLRYLTHTRPDLSFAVGVVSRFMETPTKVHLQAVKGILRYIKGTLDYGLTYTQGNSKLTITGFSDSDHAKDVEDRRSTGGMVFYVNGNMVTWSSQKQRCVALSSCEAEFMAATMTACQGIWLRRLLTEITGQKIPPVKMFVDNKSALELMKNPVFHGRSKHIDVRFHFIRECVENGEIEVAHVDGKEQKADMLTKALTRMEVNATVLCECLLLEDGFSYGKPVAAYTIYKCLLHWKTLEDERTPVFDKLIHIILSAIEDGDDNNQMAYWISNASTLIFLIQESLKKRVAMVFRLFNIPKIFNLNIGFIWFVFHDMASHSSVSSGTLAEAEDAVQQVEAKYPVLLFQKRLIAYVEKMYDVILSNMNKELGSLIALCMQDPSRSEGVLISGPSFGKDSHFNHWQGIVDCLNSLLNTLKENFGHFLSFL</sequence>
<dbReference type="InterPro" id="IPR045272">
    <property type="entry name" value="ANXUR1/2-like"/>
</dbReference>
<feature type="compositionally biased region" description="Basic and acidic residues" evidence="13">
    <location>
        <begin position="604"/>
        <end position="620"/>
    </location>
</feature>
<keyword evidence="4" id="KW-0808">Transferase</keyword>
<dbReference type="Pfam" id="PF14223">
    <property type="entry name" value="Retrotran_gag_2"/>
    <property type="match status" value="1"/>
</dbReference>
<keyword evidence="11" id="KW-0479">Metal-binding</keyword>
<evidence type="ECO:0000256" key="7">
    <source>
        <dbReference type="ARBA" id="ARBA00022777"/>
    </source>
</evidence>
<evidence type="ECO:0000259" key="15">
    <source>
        <dbReference type="PROSITE" id="PS50158"/>
    </source>
</evidence>
<dbReference type="Gene3D" id="3.10.10.10">
    <property type="entry name" value="HIV Type 1 Reverse Transcriptase, subunit A, domain 1"/>
    <property type="match status" value="1"/>
</dbReference>
<evidence type="ECO:0000256" key="4">
    <source>
        <dbReference type="ARBA" id="ARBA00022679"/>
    </source>
</evidence>
<dbReference type="PROSITE" id="PS51126">
    <property type="entry name" value="DILUTE"/>
    <property type="match status" value="1"/>
</dbReference>
<dbReference type="Gene3D" id="4.10.60.10">
    <property type="entry name" value="Zinc finger, CCHC-type"/>
    <property type="match status" value="1"/>
</dbReference>
<evidence type="ECO:0000256" key="11">
    <source>
        <dbReference type="PROSITE-ProRule" id="PRU00047"/>
    </source>
</evidence>
<feature type="region of interest" description="Disordered" evidence="13">
    <location>
        <begin position="604"/>
        <end position="666"/>
    </location>
</feature>
<feature type="domain" description="Dilute" evidence="17">
    <location>
        <begin position="1842"/>
        <end position="2021"/>
    </location>
</feature>
<dbReference type="InterPro" id="IPR001245">
    <property type="entry name" value="Ser-Thr/Tyr_kinase_cat_dom"/>
</dbReference>
<keyword evidence="6" id="KW-0645">Protease</keyword>
<gene>
    <name evidence="18" type="ORF">LSAT_V11C100035300</name>
</gene>
<keyword evidence="6" id="KW-0378">Hydrolase</keyword>
<dbReference type="PANTHER" id="PTHR27003">
    <property type="entry name" value="OS07G0166700 PROTEIN"/>
    <property type="match status" value="1"/>
</dbReference>
<dbReference type="InterPro" id="IPR043128">
    <property type="entry name" value="Rev_trsase/Diguanyl_cyclase"/>
</dbReference>
<dbReference type="SUPFAM" id="SSF56672">
    <property type="entry name" value="DNA/RNA polymerases"/>
    <property type="match status" value="1"/>
</dbReference>
<protein>
    <recommendedName>
        <fullName evidence="2">non-specific serine/threonine protein kinase</fullName>
        <ecNumber evidence="2">2.7.11.1</ecNumber>
    </recommendedName>
</protein>
<dbReference type="GO" id="GO:0004674">
    <property type="term" value="F:protein serine/threonine kinase activity"/>
    <property type="evidence" value="ECO:0007669"/>
    <property type="project" value="UniProtKB-KW"/>
</dbReference>
<evidence type="ECO:0000256" key="6">
    <source>
        <dbReference type="ARBA" id="ARBA00022750"/>
    </source>
</evidence>
<dbReference type="GO" id="GO:0004714">
    <property type="term" value="F:transmembrane receptor protein tyrosine kinase activity"/>
    <property type="evidence" value="ECO:0007669"/>
    <property type="project" value="InterPro"/>
</dbReference>
<dbReference type="GO" id="GO:0015074">
    <property type="term" value="P:DNA integration"/>
    <property type="evidence" value="ECO:0007669"/>
    <property type="project" value="InterPro"/>
</dbReference>
<dbReference type="InterPro" id="IPR000719">
    <property type="entry name" value="Prot_kinase_dom"/>
</dbReference>
<comment type="similarity">
    <text evidence="1">Belongs to the protein kinase superfamily. TKL Ser/Thr protein kinase family. Pelle subfamily.</text>
</comment>
<keyword evidence="11" id="KW-0863">Zinc-finger</keyword>
<dbReference type="PANTHER" id="PTHR27003:SF359">
    <property type="entry name" value="SERINE_THREONINE-PROTEIN KINASE UNC-51-RELATED"/>
    <property type="match status" value="1"/>
</dbReference>
<feature type="compositionally biased region" description="Low complexity" evidence="13">
    <location>
        <begin position="1241"/>
        <end position="1252"/>
    </location>
</feature>
<dbReference type="Pfam" id="PF22936">
    <property type="entry name" value="Pol_BBD"/>
    <property type="match status" value="1"/>
</dbReference>
<evidence type="ECO:0000259" key="14">
    <source>
        <dbReference type="PROSITE" id="PS50011"/>
    </source>
</evidence>
<dbReference type="InterPro" id="IPR017441">
    <property type="entry name" value="Protein_kinase_ATP_BS"/>
</dbReference>
<dbReference type="Pfam" id="PF07727">
    <property type="entry name" value="RVT_2"/>
    <property type="match status" value="1"/>
</dbReference>
<evidence type="ECO:0000256" key="1">
    <source>
        <dbReference type="ARBA" id="ARBA00008718"/>
    </source>
</evidence>
<dbReference type="InterPro" id="IPR057670">
    <property type="entry name" value="SH3_retrovirus"/>
</dbReference>
<evidence type="ECO:0000256" key="13">
    <source>
        <dbReference type="SAM" id="MobiDB-lite"/>
    </source>
</evidence>
<evidence type="ECO:0000256" key="2">
    <source>
        <dbReference type="ARBA" id="ARBA00012513"/>
    </source>
</evidence>
<feature type="compositionally biased region" description="Polar residues" evidence="13">
    <location>
        <begin position="651"/>
        <end position="665"/>
    </location>
</feature>
<dbReference type="Pfam" id="PF25597">
    <property type="entry name" value="SH3_retrovirus"/>
    <property type="match status" value="1"/>
</dbReference>
<dbReference type="InterPro" id="IPR036397">
    <property type="entry name" value="RNaseH_sf"/>
</dbReference>
<feature type="domain" description="Protein kinase" evidence="14">
    <location>
        <begin position="81"/>
        <end position="364"/>
    </location>
</feature>
<feature type="compositionally biased region" description="Polar residues" evidence="13">
    <location>
        <begin position="1253"/>
        <end position="1264"/>
    </location>
</feature>
<dbReference type="PROSITE" id="PS00107">
    <property type="entry name" value="PROTEIN_KINASE_ATP"/>
    <property type="match status" value="1"/>
</dbReference>
<dbReference type="PROSITE" id="PS50011">
    <property type="entry name" value="PROTEIN_KINASE_DOM"/>
    <property type="match status" value="1"/>
</dbReference>
<accession>A0A9R1WK20</accession>
<dbReference type="SUPFAM" id="SSF56112">
    <property type="entry name" value="Protein kinase-like (PK-like)"/>
    <property type="match status" value="1"/>
</dbReference>
<dbReference type="SUPFAM" id="SSF53098">
    <property type="entry name" value="Ribonuclease H-like"/>
    <property type="match status" value="1"/>
</dbReference>
<dbReference type="Pfam" id="PF00665">
    <property type="entry name" value="rve"/>
    <property type="match status" value="1"/>
</dbReference>
<dbReference type="FunFam" id="3.30.200.20:FF:000039">
    <property type="entry name" value="receptor-like protein kinase FERONIA"/>
    <property type="match status" value="1"/>
</dbReference>
<dbReference type="Gene3D" id="3.30.420.10">
    <property type="entry name" value="Ribonuclease H-like superfamily/Ribonuclease H"/>
    <property type="match status" value="1"/>
</dbReference>
<dbReference type="InterPro" id="IPR025724">
    <property type="entry name" value="GAG-pre-integrase_dom"/>
</dbReference>
<evidence type="ECO:0000256" key="5">
    <source>
        <dbReference type="ARBA" id="ARBA00022741"/>
    </source>
</evidence>
<dbReference type="SUPFAM" id="SSF57756">
    <property type="entry name" value="Retrovirus zinc finger-like domains"/>
    <property type="match status" value="1"/>
</dbReference>
<dbReference type="InterPro" id="IPR001584">
    <property type="entry name" value="Integrase_cat-core"/>
</dbReference>
<keyword evidence="19" id="KW-1185">Reference proteome</keyword>
<dbReference type="GO" id="GO:0004190">
    <property type="term" value="F:aspartic-type endopeptidase activity"/>
    <property type="evidence" value="ECO:0007669"/>
    <property type="project" value="UniProtKB-KW"/>
</dbReference>
<keyword evidence="7" id="KW-0418">Kinase</keyword>
<organism evidence="18 19">
    <name type="scientific">Lactuca sativa</name>
    <name type="common">Garden lettuce</name>
    <dbReference type="NCBI Taxonomy" id="4236"/>
    <lineage>
        <taxon>Eukaryota</taxon>
        <taxon>Viridiplantae</taxon>
        <taxon>Streptophyta</taxon>
        <taxon>Embryophyta</taxon>
        <taxon>Tracheophyta</taxon>
        <taxon>Spermatophyta</taxon>
        <taxon>Magnoliopsida</taxon>
        <taxon>eudicotyledons</taxon>
        <taxon>Gunneridae</taxon>
        <taxon>Pentapetalae</taxon>
        <taxon>asterids</taxon>
        <taxon>campanulids</taxon>
        <taxon>Asterales</taxon>
        <taxon>Asteraceae</taxon>
        <taxon>Cichorioideae</taxon>
        <taxon>Cichorieae</taxon>
        <taxon>Lactucinae</taxon>
        <taxon>Lactuca</taxon>
    </lineage>
</organism>
<evidence type="ECO:0000256" key="10">
    <source>
        <dbReference type="ARBA" id="ARBA00048679"/>
    </source>
</evidence>
<proteinExistence type="inferred from homology"/>
<feature type="binding site" evidence="12">
    <location>
        <position position="112"/>
    </location>
    <ligand>
        <name>ATP</name>
        <dbReference type="ChEBI" id="CHEBI:30616"/>
    </ligand>
</feature>
<dbReference type="InterPro" id="IPR008271">
    <property type="entry name" value="Ser/Thr_kinase_AS"/>
</dbReference>
<dbReference type="InterPro" id="IPR054722">
    <property type="entry name" value="PolX-like_BBD"/>
</dbReference>
<keyword evidence="8 12" id="KW-0067">ATP-binding</keyword>
<evidence type="ECO:0000256" key="9">
    <source>
        <dbReference type="ARBA" id="ARBA00047899"/>
    </source>
</evidence>
<dbReference type="Proteomes" id="UP000235145">
    <property type="component" value="Unassembled WGS sequence"/>
</dbReference>
<dbReference type="GO" id="GO:0003676">
    <property type="term" value="F:nucleic acid binding"/>
    <property type="evidence" value="ECO:0007669"/>
    <property type="project" value="InterPro"/>
</dbReference>
<dbReference type="Gene3D" id="1.10.510.10">
    <property type="entry name" value="Transferase(Phosphotransferase) domain 1"/>
    <property type="match status" value="1"/>
</dbReference>
<dbReference type="FunFam" id="1.10.510.10:FF:000754">
    <property type="entry name" value="Interleukin-1 receptor-associated kinase"/>
    <property type="match status" value="1"/>
</dbReference>
<evidence type="ECO:0000313" key="18">
    <source>
        <dbReference type="EMBL" id="KAJ0225093.1"/>
    </source>
</evidence>
<dbReference type="Gene3D" id="3.30.70.270">
    <property type="match status" value="1"/>
</dbReference>
<dbReference type="InterPro" id="IPR011009">
    <property type="entry name" value="Kinase-like_dom_sf"/>
</dbReference>
<dbReference type="GO" id="GO:0005524">
    <property type="term" value="F:ATP binding"/>
    <property type="evidence" value="ECO:0007669"/>
    <property type="project" value="UniProtKB-UniRule"/>
</dbReference>
<dbReference type="PROSITE" id="PS00108">
    <property type="entry name" value="PROTEIN_KINASE_ST"/>
    <property type="match status" value="1"/>
</dbReference>
<dbReference type="SMART" id="SM00220">
    <property type="entry name" value="S_TKc"/>
    <property type="match status" value="1"/>
</dbReference>
<evidence type="ECO:0000256" key="12">
    <source>
        <dbReference type="PROSITE-ProRule" id="PRU10141"/>
    </source>
</evidence>
<evidence type="ECO:0000259" key="16">
    <source>
        <dbReference type="PROSITE" id="PS50994"/>
    </source>
</evidence>
<evidence type="ECO:0000256" key="3">
    <source>
        <dbReference type="ARBA" id="ARBA00022527"/>
    </source>
</evidence>
<dbReference type="EMBL" id="NBSK02000001">
    <property type="protein sequence ID" value="KAJ0225093.1"/>
    <property type="molecule type" value="Genomic_DNA"/>
</dbReference>
<reference evidence="18 19" key="1">
    <citation type="journal article" date="2017" name="Nat. Commun.">
        <title>Genome assembly with in vitro proximity ligation data and whole-genome triplication in lettuce.</title>
        <authorList>
            <person name="Reyes-Chin-Wo S."/>
            <person name="Wang Z."/>
            <person name="Yang X."/>
            <person name="Kozik A."/>
            <person name="Arikit S."/>
            <person name="Song C."/>
            <person name="Xia L."/>
            <person name="Froenicke L."/>
            <person name="Lavelle D.O."/>
            <person name="Truco M.J."/>
            <person name="Xia R."/>
            <person name="Zhu S."/>
            <person name="Xu C."/>
            <person name="Xu H."/>
            <person name="Xu X."/>
            <person name="Cox K."/>
            <person name="Korf I."/>
            <person name="Meyers B.C."/>
            <person name="Michelmore R.W."/>
        </authorList>
    </citation>
    <scope>NUCLEOTIDE SEQUENCE [LARGE SCALE GENOMIC DNA]</scope>
    <source>
        <strain evidence="19">cv. Salinas</strain>
        <tissue evidence="18">Seedlings</tissue>
    </source>
</reference>
<dbReference type="Gene3D" id="3.30.200.20">
    <property type="entry name" value="Phosphorylase Kinase, domain 1"/>
    <property type="match status" value="1"/>
</dbReference>
<name>A0A9R1WK20_LACSA</name>
<dbReference type="GO" id="GO:0008270">
    <property type="term" value="F:zinc ion binding"/>
    <property type="evidence" value="ECO:0007669"/>
    <property type="project" value="UniProtKB-KW"/>
</dbReference>
<dbReference type="InterPro" id="IPR012337">
    <property type="entry name" value="RNaseH-like_sf"/>
</dbReference>
<evidence type="ECO:0000259" key="17">
    <source>
        <dbReference type="PROSITE" id="PS51126"/>
    </source>
</evidence>
<evidence type="ECO:0000256" key="8">
    <source>
        <dbReference type="ARBA" id="ARBA00022840"/>
    </source>
</evidence>
<dbReference type="SMART" id="SM00343">
    <property type="entry name" value="ZnF_C2HC"/>
    <property type="match status" value="1"/>
</dbReference>
<dbReference type="PROSITE" id="PS50994">
    <property type="entry name" value="INTEGRASE"/>
    <property type="match status" value="1"/>
</dbReference>
<feature type="domain" description="Integrase catalytic" evidence="16">
    <location>
        <begin position="922"/>
        <end position="1098"/>
    </location>
</feature>
<evidence type="ECO:0000313" key="19">
    <source>
        <dbReference type="Proteomes" id="UP000235145"/>
    </source>
</evidence>
<comment type="catalytic activity">
    <reaction evidence="10">
        <text>L-seryl-[protein] + ATP = O-phospho-L-seryl-[protein] + ADP + H(+)</text>
        <dbReference type="Rhea" id="RHEA:17989"/>
        <dbReference type="Rhea" id="RHEA-COMP:9863"/>
        <dbReference type="Rhea" id="RHEA-COMP:11604"/>
        <dbReference type="ChEBI" id="CHEBI:15378"/>
        <dbReference type="ChEBI" id="CHEBI:29999"/>
        <dbReference type="ChEBI" id="CHEBI:30616"/>
        <dbReference type="ChEBI" id="CHEBI:83421"/>
        <dbReference type="ChEBI" id="CHEBI:456216"/>
        <dbReference type="EC" id="2.7.11.1"/>
    </reaction>
</comment>
<comment type="catalytic activity">
    <reaction evidence="9">
        <text>L-threonyl-[protein] + ATP = O-phospho-L-threonyl-[protein] + ADP + H(+)</text>
        <dbReference type="Rhea" id="RHEA:46608"/>
        <dbReference type="Rhea" id="RHEA-COMP:11060"/>
        <dbReference type="Rhea" id="RHEA-COMP:11605"/>
        <dbReference type="ChEBI" id="CHEBI:15378"/>
        <dbReference type="ChEBI" id="CHEBI:30013"/>
        <dbReference type="ChEBI" id="CHEBI:30616"/>
        <dbReference type="ChEBI" id="CHEBI:61977"/>
        <dbReference type="ChEBI" id="CHEBI:456216"/>
        <dbReference type="EC" id="2.7.11.1"/>
    </reaction>
</comment>
<dbReference type="PROSITE" id="PS50158">
    <property type="entry name" value="ZF_CCHC"/>
    <property type="match status" value="1"/>
</dbReference>
<dbReference type="Pfam" id="PF13976">
    <property type="entry name" value="gag_pre-integrs"/>
    <property type="match status" value="1"/>
</dbReference>
<dbReference type="EC" id="2.7.11.1" evidence="2"/>
<feature type="domain" description="CCHC-type" evidence="15">
    <location>
        <begin position="672"/>
        <end position="687"/>
    </location>
</feature>
<feature type="region of interest" description="Disordered" evidence="13">
    <location>
        <begin position="1204"/>
        <end position="1267"/>
    </location>
</feature>
<dbReference type="InterPro" id="IPR002710">
    <property type="entry name" value="Dilute_dom"/>
</dbReference>